<dbReference type="AlphaFoldDB" id="A0A3P1WYN2"/>
<dbReference type="RefSeq" id="WP_125227125.1">
    <property type="nucleotide sequence ID" value="NZ_RQYT01000005.1"/>
</dbReference>
<reference evidence="1 2" key="1">
    <citation type="submission" date="2018-11" db="EMBL/GenBank/DDBJ databases">
        <title>Genomes From Bacteria Associated with the Canine Oral Cavity: a Test Case for Automated Genome-Based Taxonomic Assignment.</title>
        <authorList>
            <person name="Coil D.A."/>
            <person name="Jospin G."/>
            <person name="Darling A.E."/>
            <person name="Wallis C."/>
            <person name="Davis I.J."/>
            <person name="Harris S."/>
            <person name="Eisen J.A."/>
            <person name="Holcombe L.J."/>
            <person name="O'Flynn C."/>
        </authorList>
    </citation>
    <scope>NUCLEOTIDE SEQUENCE [LARGE SCALE GENOMIC DNA]</scope>
    <source>
        <strain evidence="1 2">OH2822_COT-296</strain>
    </source>
</reference>
<gene>
    <name evidence="1" type="ORF">EII35_03725</name>
</gene>
<organism evidence="1 2">
    <name type="scientific">Arachnia propionica</name>
    <dbReference type="NCBI Taxonomy" id="1750"/>
    <lineage>
        <taxon>Bacteria</taxon>
        <taxon>Bacillati</taxon>
        <taxon>Actinomycetota</taxon>
        <taxon>Actinomycetes</taxon>
        <taxon>Propionibacteriales</taxon>
        <taxon>Propionibacteriaceae</taxon>
        <taxon>Arachnia</taxon>
    </lineage>
</organism>
<sequence length="132" mass="15725">MSEHPSLEVLVDQARDAAALTQEEAQRWFHHMEAALEALEQAPPEDVLRRLEAVTSWKVLSIACQAWPDEPRRALEWRRKLHRLYWEAVQRVTPQQQDQQQRQMRADEARHRMHHDDYYHHHETGHSRGIGL</sequence>
<accession>A0A3P1WYN2</accession>
<evidence type="ECO:0000313" key="2">
    <source>
        <dbReference type="Proteomes" id="UP000280935"/>
    </source>
</evidence>
<proteinExistence type="predicted"/>
<name>A0A3P1WYN2_9ACTN</name>
<evidence type="ECO:0000313" key="1">
    <source>
        <dbReference type="EMBL" id="RRD50520.1"/>
    </source>
</evidence>
<dbReference type="Proteomes" id="UP000280935">
    <property type="component" value="Unassembled WGS sequence"/>
</dbReference>
<protein>
    <submittedName>
        <fullName evidence="1">Uncharacterized protein</fullName>
    </submittedName>
</protein>
<dbReference type="EMBL" id="RQYT01000005">
    <property type="protein sequence ID" value="RRD50520.1"/>
    <property type="molecule type" value="Genomic_DNA"/>
</dbReference>
<comment type="caution">
    <text evidence="1">The sequence shown here is derived from an EMBL/GenBank/DDBJ whole genome shotgun (WGS) entry which is preliminary data.</text>
</comment>